<dbReference type="RefSeq" id="XP_009773109.1">
    <property type="nucleotide sequence ID" value="XM_009774807.1"/>
</dbReference>
<reference evidence="1" key="1">
    <citation type="journal article" date="2013" name="Genome Biol.">
        <title>Reference genomes and transcriptomes of Nicotiana sylvestris and Nicotiana tomentosiformis.</title>
        <authorList>
            <person name="Sierro N."/>
            <person name="Battey J.N."/>
            <person name="Ouadi S."/>
            <person name="Bovet L."/>
            <person name="Goepfert S."/>
            <person name="Bakaher N."/>
            <person name="Peitsch M.C."/>
            <person name="Ivanov N.V."/>
        </authorList>
    </citation>
    <scope>NUCLEOTIDE SEQUENCE [LARGE SCALE GENOMIC DNA]</scope>
</reference>
<dbReference type="AlphaFoldDB" id="A0A1U7W3C7"/>
<organism evidence="1 2">
    <name type="scientific">Nicotiana sylvestris</name>
    <name type="common">Wood tobacco</name>
    <name type="synonym">South American tobacco</name>
    <dbReference type="NCBI Taxonomy" id="4096"/>
    <lineage>
        <taxon>Eukaryota</taxon>
        <taxon>Viridiplantae</taxon>
        <taxon>Streptophyta</taxon>
        <taxon>Embryophyta</taxon>
        <taxon>Tracheophyta</taxon>
        <taxon>Spermatophyta</taxon>
        <taxon>Magnoliopsida</taxon>
        <taxon>eudicotyledons</taxon>
        <taxon>Gunneridae</taxon>
        <taxon>Pentapetalae</taxon>
        <taxon>asterids</taxon>
        <taxon>lamiids</taxon>
        <taxon>Solanales</taxon>
        <taxon>Solanaceae</taxon>
        <taxon>Nicotianoideae</taxon>
        <taxon>Nicotianeae</taxon>
        <taxon>Nicotiana</taxon>
    </lineage>
</organism>
<evidence type="ECO:0000313" key="6">
    <source>
        <dbReference type="RefSeq" id="XP_009773129.1"/>
    </source>
</evidence>
<keyword evidence="1" id="KW-1185">Reference proteome</keyword>
<dbReference type="RefSeq" id="XP_009773124.1">
    <property type="nucleotide sequence ID" value="XM_009774822.1"/>
</dbReference>
<accession>A0A1U7W3C7</accession>
<sequence length="326" mass="35482">MKAKAIPKTIYNTQKKLHIAKIYRSAGKIAKLLFSCNAGAFKHSSFYIVKFVAAPTVALMGDEDVPLLEKWNFEPTMGVVEDVPNFRDWVDKLLKIAPMDGRSWKILSQRFGWKVKTHGFAIQGVIAEAVATSRISLERAQKIILSSLSKRKAVNEQDSEEKEDEGSLVSRPRARRRIISYDEEEVSPSRSIPLTESVEALKVILDDDVAPAAAHASVEQFFISGFGGEASSPVLDEAPLASFSTPMSVTPSLPISAVSVPPLTVFTTCTVPTSTVPPTVIHHAEVGSSSRSGAMRQVVIKVTAEGNLLRKSGQADVWLKTLIGPI</sequence>
<dbReference type="KEGG" id="nsy:104223371"/>
<proteinExistence type="predicted"/>
<evidence type="ECO:0000313" key="3">
    <source>
        <dbReference type="RefSeq" id="XP_009773109.1"/>
    </source>
</evidence>
<dbReference type="RefSeq" id="XP_009773129.1">
    <property type="nucleotide sequence ID" value="XM_009774827.1"/>
</dbReference>
<evidence type="ECO:0000313" key="1">
    <source>
        <dbReference type="Proteomes" id="UP000189701"/>
    </source>
</evidence>
<gene>
    <name evidence="2 3 4 5 6" type="primary">LOC104223371</name>
</gene>
<evidence type="ECO:0000313" key="4">
    <source>
        <dbReference type="RefSeq" id="XP_009773116.1"/>
    </source>
</evidence>
<dbReference type="RefSeq" id="XP_009773103.1">
    <property type="nucleotide sequence ID" value="XM_009774801.1"/>
</dbReference>
<protein>
    <submittedName>
        <fullName evidence="2 3">Uncharacterized protein LOC104223371 isoform X1</fullName>
    </submittedName>
</protein>
<evidence type="ECO:0000313" key="2">
    <source>
        <dbReference type="RefSeq" id="XP_009773103.1"/>
    </source>
</evidence>
<name>A0A1U7W3C7_NICSY</name>
<evidence type="ECO:0000313" key="5">
    <source>
        <dbReference type="RefSeq" id="XP_009773124.1"/>
    </source>
</evidence>
<dbReference type="GeneID" id="104223371"/>
<dbReference type="RefSeq" id="XP_009773116.1">
    <property type="nucleotide sequence ID" value="XM_009774814.1"/>
</dbReference>
<dbReference type="OrthoDB" id="1242957at2759"/>
<dbReference type="Proteomes" id="UP000189701">
    <property type="component" value="Unplaced"/>
</dbReference>
<reference evidence="2 3" key="2">
    <citation type="submission" date="2025-04" db="UniProtKB">
        <authorList>
            <consortium name="RefSeq"/>
        </authorList>
    </citation>
    <scope>IDENTIFICATION</scope>
    <source>
        <tissue evidence="2 3">Leaf</tissue>
    </source>
</reference>